<evidence type="ECO:0000259" key="3">
    <source>
        <dbReference type="Pfam" id="PF25876"/>
    </source>
</evidence>
<reference evidence="5 6" key="1">
    <citation type="submission" date="2023-12" db="EMBL/GenBank/DDBJ databases">
        <title>Marinobacter qingdaonensis sp. nov., isolated from the intertidal sediment of Qingdao, PR China.</title>
        <authorList>
            <person name="Li Y."/>
        </authorList>
    </citation>
    <scope>NUCLEOTIDE SEQUENCE [LARGE SCALE GENOMIC DNA]</scope>
    <source>
        <strain evidence="5 6">ASW11-75</strain>
    </source>
</reference>
<dbReference type="EMBL" id="JAYDCJ010000003">
    <property type="protein sequence ID" value="MEA1082126.1"/>
    <property type="molecule type" value="Genomic_DNA"/>
</dbReference>
<evidence type="ECO:0000259" key="4">
    <source>
        <dbReference type="Pfam" id="PF25917"/>
    </source>
</evidence>
<evidence type="ECO:0000256" key="2">
    <source>
        <dbReference type="ARBA" id="ARBA00023054"/>
    </source>
</evidence>
<dbReference type="SUPFAM" id="SSF111369">
    <property type="entry name" value="HlyD-like secretion proteins"/>
    <property type="match status" value="1"/>
</dbReference>
<feature type="domain" description="Multidrug resistance protein MdtA-like alpha-helical hairpin" evidence="3">
    <location>
        <begin position="101"/>
        <end position="162"/>
    </location>
</feature>
<dbReference type="Pfam" id="PF25917">
    <property type="entry name" value="BSH_RND"/>
    <property type="match status" value="1"/>
</dbReference>
<dbReference type="PANTHER" id="PTHR30469:SF20">
    <property type="entry name" value="EFFLUX RND TRANSPORTER PERIPLASMIC ADAPTOR SUBUNIT"/>
    <property type="match status" value="1"/>
</dbReference>
<comment type="caution">
    <text evidence="5">The sequence shown here is derived from an EMBL/GenBank/DDBJ whole genome shotgun (WGS) entry which is preliminary data.</text>
</comment>
<dbReference type="PANTHER" id="PTHR30469">
    <property type="entry name" value="MULTIDRUG RESISTANCE PROTEIN MDTA"/>
    <property type="match status" value="1"/>
</dbReference>
<gene>
    <name evidence="5" type="ORF">U5822_15735</name>
</gene>
<dbReference type="RefSeq" id="WP_322856559.1">
    <property type="nucleotide sequence ID" value="NZ_JAYDCJ010000003.1"/>
</dbReference>
<evidence type="ECO:0000256" key="1">
    <source>
        <dbReference type="ARBA" id="ARBA00009477"/>
    </source>
</evidence>
<comment type="similarity">
    <text evidence="1">Belongs to the membrane fusion protein (MFP) (TC 8.A.1) family.</text>
</comment>
<dbReference type="Gene3D" id="2.40.420.20">
    <property type="match status" value="1"/>
</dbReference>
<evidence type="ECO:0000313" key="6">
    <source>
        <dbReference type="Proteomes" id="UP001305746"/>
    </source>
</evidence>
<dbReference type="NCBIfam" id="TIGR01730">
    <property type="entry name" value="RND_mfp"/>
    <property type="match status" value="1"/>
</dbReference>
<dbReference type="Gene3D" id="1.10.287.470">
    <property type="entry name" value="Helix hairpin bin"/>
    <property type="match status" value="1"/>
</dbReference>
<name>A0ABU5P261_9GAMM</name>
<evidence type="ECO:0000313" key="5">
    <source>
        <dbReference type="EMBL" id="MEA1082126.1"/>
    </source>
</evidence>
<proteinExistence type="inferred from homology"/>
<protein>
    <submittedName>
        <fullName evidence="5">Efflux RND transporter periplasmic adaptor subunit</fullName>
    </submittedName>
</protein>
<dbReference type="Gene3D" id="2.40.50.100">
    <property type="match status" value="1"/>
</dbReference>
<dbReference type="Proteomes" id="UP001305746">
    <property type="component" value="Unassembled WGS sequence"/>
</dbReference>
<feature type="domain" description="Multidrug resistance protein MdtA-like barrel-sandwich hybrid" evidence="4">
    <location>
        <begin position="69"/>
        <end position="187"/>
    </location>
</feature>
<dbReference type="InterPro" id="IPR006143">
    <property type="entry name" value="RND_pump_MFP"/>
</dbReference>
<dbReference type="InterPro" id="IPR058625">
    <property type="entry name" value="MdtA-like_BSH"/>
</dbReference>
<organism evidence="5 6">
    <name type="scientific">Marinobacter qingdaonensis</name>
    <dbReference type="NCBI Taxonomy" id="3108486"/>
    <lineage>
        <taxon>Bacteria</taxon>
        <taxon>Pseudomonadati</taxon>
        <taxon>Pseudomonadota</taxon>
        <taxon>Gammaproteobacteria</taxon>
        <taxon>Pseudomonadales</taxon>
        <taxon>Marinobacteraceae</taxon>
        <taxon>Marinobacter</taxon>
    </lineage>
</organism>
<dbReference type="Gene3D" id="2.40.30.170">
    <property type="match status" value="1"/>
</dbReference>
<dbReference type="Pfam" id="PF25876">
    <property type="entry name" value="HH_MFP_RND"/>
    <property type="match status" value="1"/>
</dbReference>
<accession>A0ABU5P261</accession>
<keyword evidence="6" id="KW-1185">Reference proteome</keyword>
<sequence length="381" mass="41370">MNNITDAVWKSSLWGAITAVVFLLVGCTAEAPPLTKQSVHPVKLVTLDTARVSGLKQYPGQVAASEHSELSFRVGGELVALNVKAGDTVEQGEVVARLDQRDANAQLENAQSSFNLAEATYERMRISLERNAISRARFDEAEAQYLSAKAQLAQARDQLSYTVLKAPFAGVISRVPVEVYQVVAAQQVIVELQRPGSIDVTFQMPEQDIRQVRPDRARSARERTEPMAWVTFAERPNQRYVASYKEHDSNAARGSLSYEVTVTLPAPEDTMVLSGMSASVLLDFNALTGDEDASWLVPAGAVTAAEHNPDQAVVWRYVSKADTEGEDIGRVEPVPVTPSAKTSDGVLLQGQLEAGDRLVSAGAHLMSEGRTVRPWVKEGGL</sequence>
<dbReference type="InterPro" id="IPR058624">
    <property type="entry name" value="MdtA-like_HH"/>
</dbReference>
<keyword evidence="2" id="KW-0175">Coiled coil</keyword>